<dbReference type="PROSITE" id="PS50177">
    <property type="entry name" value="NTF2_DOMAIN"/>
    <property type="match status" value="1"/>
</dbReference>
<keyword evidence="7" id="KW-0539">Nucleus</keyword>
<dbReference type="PANTHER" id="PTHR10662:SF22">
    <property type="entry name" value="NUCLEAR RNA EXPORT FACTOR 1"/>
    <property type="match status" value="1"/>
</dbReference>
<keyword evidence="3" id="KW-0813">Transport</keyword>
<dbReference type="SUPFAM" id="SSF52058">
    <property type="entry name" value="L domain-like"/>
    <property type="match status" value="1"/>
</dbReference>
<dbReference type="PROSITE" id="PS51281">
    <property type="entry name" value="TAP_C"/>
    <property type="match status" value="1"/>
</dbReference>
<keyword evidence="12" id="KW-1185">Reference proteome</keyword>
<keyword evidence="4" id="KW-0433">Leucine-rich repeat</keyword>
<dbReference type="PANTHER" id="PTHR10662">
    <property type="entry name" value="NUCLEAR RNA EXPORT FACTOR"/>
    <property type="match status" value="1"/>
</dbReference>
<evidence type="ECO:0000256" key="5">
    <source>
        <dbReference type="ARBA" id="ARBA00022737"/>
    </source>
</evidence>
<gene>
    <name evidence="11" type="ORF">DL762_006041</name>
</gene>
<evidence type="ECO:0000313" key="11">
    <source>
        <dbReference type="EMBL" id="RYO83592.1"/>
    </source>
</evidence>
<evidence type="ECO:0000259" key="10">
    <source>
        <dbReference type="PROSITE" id="PS51281"/>
    </source>
</evidence>
<dbReference type="InterPro" id="IPR002075">
    <property type="entry name" value="NTF2_dom"/>
</dbReference>
<reference evidence="11 12" key="1">
    <citation type="submission" date="2018-06" db="EMBL/GenBank/DDBJ databases">
        <title>Complete Genomes of Monosporascus.</title>
        <authorList>
            <person name="Robinson A.J."/>
            <person name="Natvig D.O."/>
        </authorList>
    </citation>
    <scope>NUCLEOTIDE SEQUENCE [LARGE SCALE GENOMIC DNA]</scope>
    <source>
        <strain evidence="11 12">CBS 609.92</strain>
    </source>
</reference>
<dbReference type="InterPro" id="IPR032710">
    <property type="entry name" value="NTF2-like_dom_sf"/>
</dbReference>
<dbReference type="CDD" id="cd14342">
    <property type="entry name" value="UBA_TAP-C"/>
    <property type="match status" value="1"/>
</dbReference>
<dbReference type="InterPro" id="IPR040736">
    <property type="entry name" value="Mex67_RRM"/>
</dbReference>
<dbReference type="InterPro" id="IPR018222">
    <property type="entry name" value="Nuclear_transport_factor_2_euk"/>
</dbReference>
<dbReference type="InterPro" id="IPR001611">
    <property type="entry name" value="Leu-rich_rpt"/>
</dbReference>
<evidence type="ECO:0000256" key="2">
    <source>
        <dbReference type="ARBA" id="ARBA00009285"/>
    </source>
</evidence>
<evidence type="ECO:0000259" key="9">
    <source>
        <dbReference type="PROSITE" id="PS50177"/>
    </source>
</evidence>
<evidence type="ECO:0000256" key="4">
    <source>
        <dbReference type="ARBA" id="ARBA00022614"/>
    </source>
</evidence>
<dbReference type="InterPro" id="IPR032675">
    <property type="entry name" value="LRR_dom_sf"/>
</dbReference>
<evidence type="ECO:0000256" key="1">
    <source>
        <dbReference type="ARBA" id="ARBA00004123"/>
    </source>
</evidence>
<feature type="domain" description="NTF2" evidence="9">
    <location>
        <begin position="419"/>
        <end position="590"/>
    </location>
</feature>
<evidence type="ECO:0000256" key="6">
    <source>
        <dbReference type="ARBA" id="ARBA00022816"/>
    </source>
</evidence>
<dbReference type="SUPFAM" id="SSF46934">
    <property type="entry name" value="UBA-like"/>
    <property type="match status" value="1"/>
</dbReference>
<dbReference type="Gene3D" id="1.10.8.10">
    <property type="entry name" value="DNA helicase RuvA subunit, C-terminal domain"/>
    <property type="match status" value="1"/>
</dbReference>
<evidence type="ECO:0000256" key="7">
    <source>
        <dbReference type="ARBA" id="ARBA00023242"/>
    </source>
</evidence>
<dbReference type="EMBL" id="QJNS01000184">
    <property type="protein sequence ID" value="RYO83592.1"/>
    <property type="molecule type" value="Genomic_DNA"/>
</dbReference>
<dbReference type="Gene3D" id="3.10.450.50">
    <property type="match status" value="1"/>
</dbReference>
<feature type="region of interest" description="Disordered" evidence="8">
    <location>
        <begin position="1"/>
        <end position="85"/>
    </location>
</feature>
<comment type="caution">
    <text evidence="11">The sequence shown here is derived from an EMBL/GenBank/DDBJ whole genome shotgun (WGS) entry which is preliminary data.</text>
</comment>
<evidence type="ECO:0008006" key="13">
    <source>
        <dbReference type="Google" id="ProtNLM"/>
    </source>
</evidence>
<name>A0ABY0H7Q2_9PEZI</name>
<accession>A0ABY0H7Q2</accession>
<evidence type="ECO:0000256" key="3">
    <source>
        <dbReference type="ARBA" id="ARBA00022448"/>
    </source>
</evidence>
<keyword evidence="6" id="KW-0509">mRNA transport</keyword>
<dbReference type="Gene3D" id="3.80.10.10">
    <property type="entry name" value="Ribonuclease Inhibitor"/>
    <property type="match status" value="1"/>
</dbReference>
<dbReference type="PROSITE" id="PS51450">
    <property type="entry name" value="LRR"/>
    <property type="match status" value="1"/>
</dbReference>
<dbReference type="Pfam" id="PF18444">
    <property type="entry name" value="RRM_9"/>
    <property type="match status" value="1"/>
</dbReference>
<dbReference type="Pfam" id="PF22602">
    <property type="entry name" value="NXF_NTF2"/>
    <property type="match status" value="1"/>
</dbReference>
<dbReference type="InterPro" id="IPR005637">
    <property type="entry name" value="TAP_C_dom"/>
</dbReference>
<protein>
    <recommendedName>
        <fullName evidence="13">NTF2 domain-containing protein</fullName>
    </recommendedName>
</protein>
<dbReference type="InterPro" id="IPR009060">
    <property type="entry name" value="UBA-like_sf"/>
</dbReference>
<proteinExistence type="inferred from homology"/>
<feature type="domain" description="TAP-C" evidence="10">
    <location>
        <begin position="609"/>
        <end position="663"/>
    </location>
</feature>
<evidence type="ECO:0000256" key="8">
    <source>
        <dbReference type="SAM" id="MobiDB-lite"/>
    </source>
</evidence>
<dbReference type="InterPro" id="IPR030217">
    <property type="entry name" value="NXF_fam"/>
</dbReference>
<keyword evidence="5" id="KW-0677">Repeat</keyword>
<evidence type="ECO:0000313" key="12">
    <source>
        <dbReference type="Proteomes" id="UP000294003"/>
    </source>
</evidence>
<dbReference type="Proteomes" id="UP000294003">
    <property type="component" value="Unassembled WGS sequence"/>
</dbReference>
<dbReference type="SUPFAM" id="SSF54427">
    <property type="entry name" value="NTF2-like"/>
    <property type="match status" value="1"/>
</dbReference>
<dbReference type="SMART" id="SM00804">
    <property type="entry name" value="TAP_C"/>
    <property type="match status" value="1"/>
</dbReference>
<comment type="similarity">
    <text evidence="2">Belongs to the NXF family.</text>
</comment>
<organism evidence="11 12">
    <name type="scientific">Monosporascus cannonballus</name>
    <dbReference type="NCBI Taxonomy" id="155416"/>
    <lineage>
        <taxon>Eukaryota</taxon>
        <taxon>Fungi</taxon>
        <taxon>Dikarya</taxon>
        <taxon>Ascomycota</taxon>
        <taxon>Pezizomycotina</taxon>
        <taxon>Sordariomycetes</taxon>
        <taxon>Xylariomycetidae</taxon>
        <taxon>Xylariales</taxon>
        <taxon>Xylariales incertae sedis</taxon>
        <taxon>Monosporascus</taxon>
    </lineage>
</organism>
<dbReference type="Pfam" id="PF03943">
    <property type="entry name" value="TAP_C"/>
    <property type="match status" value="1"/>
</dbReference>
<feature type="compositionally biased region" description="Polar residues" evidence="8">
    <location>
        <begin position="1"/>
        <end position="14"/>
    </location>
</feature>
<sequence>MAPTGPRNQATSSRKAPGIGKTQGGGVAKRRAGGPVKVDRDGDLDMDGPAGAQRNKPASHPAANGSARAKKPATASARAPKPTTKAQQIINKVITSGDGNISSRISNGMAASSRPNRGARQINAPNSMTLKVEGLKSSRAVNNEGGGLKELLTFLERKAQTVGKITRPVRIKKSHVNGDFVYITASREDAEEILKLNNFSWAGTTLSISETSESAPATGQGAMSSDALEIKEQLRNILSLRYDVGTKFLDLSTLGEDPGLQSMGFFSSETGPDKMVKMFRALMAICDGIFKTPKDRREQVVSVSLAGNNIDGVLQIMALSDTFPELVNLDLSRNQFKDLKGLQKWRHRLRNIQTVLLNENPIEIADPNYKVELTSWFPKLQNLSGTQVRTPEQVAAEEAASRPTPIPQNGPDFRDIGGIGEGFIKEFMQMYDIDRHALAAKYYDDQSTFSVSVNTRAPHPPDVQPPTWSAYIKFSRNHTMITHQRYQRLFTGTNLIQGIWQKLPPTSHPDLVTQIDKYMIDCHPISGLADPTGREPNGASGMVITIHGEFDDQDPDTMKTAKRSFSRTLILGPGVPDRNPIRVISDMLTLKAYNPLQPVQSSQPSDQEIQKQQMVLELSKQTGMTHEYSKLCLEGVHWNFEQALVAFNEKKAGTVMLFVPNDN</sequence>
<comment type="subcellular location">
    <subcellularLocation>
        <location evidence="1">Nucleus</location>
    </subcellularLocation>
</comment>